<evidence type="ECO:0000313" key="3">
    <source>
        <dbReference type="Proteomes" id="UP000237000"/>
    </source>
</evidence>
<feature type="region of interest" description="Disordered" evidence="1">
    <location>
        <begin position="129"/>
        <end position="179"/>
    </location>
</feature>
<feature type="compositionally biased region" description="Pro residues" evidence="1">
    <location>
        <begin position="135"/>
        <end position="147"/>
    </location>
</feature>
<accession>A0A2P5EM38</accession>
<dbReference type="AlphaFoldDB" id="A0A2P5EM38"/>
<dbReference type="OrthoDB" id="10475880at2759"/>
<dbReference type="InParanoid" id="A0A2P5EM38"/>
<reference evidence="3" key="1">
    <citation type="submission" date="2016-06" db="EMBL/GenBank/DDBJ databases">
        <title>Parallel loss of symbiosis genes in relatives of nitrogen-fixing non-legume Parasponia.</title>
        <authorList>
            <person name="Van Velzen R."/>
            <person name="Holmer R."/>
            <person name="Bu F."/>
            <person name="Rutten L."/>
            <person name="Van Zeijl A."/>
            <person name="Liu W."/>
            <person name="Santuari L."/>
            <person name="Cao Q."/>
            <person name="Sharma T."/>
            <person name="Shen D."/>
            <person name="Roswanjaya Y."/>
            <person name="Wardhani T."/>
            <person name="Kalhor M.S."/>
            <person name="Jansen J."/>
            <person name="Van den Hoogen J."/>
            <person name="Gungor B."/>
            <person name="Hartog M."/>
            <person name="Hontelez J."/>
            <person name="Verver J."/>
            <person name="Yang W.-C."/>
            <person name="Schijlen E."/>
            <person name="Repin R."/>
            <person name="Schilthuizen M."/>
            <person name="Schranz E."/>
            <person name="Heidstra R."/>
            <person name="Miyata K."/>
            <person name="Fedorova E."/>
            <person name="Kohlen W."/>
            <person name="Bisseling T."/>
            <person name="Smit S."/>
            <person name="Geurts R."/>
        </authorList>
    </citation>
    <scope>NUCLEOTIDE SEQUENCE [LARGE SCALE GENOMIC DNA]</scope>
    <source>
        <strain evidence="3">cv. RG33-2</strain>
    </source>
</reference>
<protein>
    <submittedName>
        <fullName evidence="2">Uncharacterized protein</fullName>
    </submittedName>
</protein>
<proteinExistence type="predicted"/>
<dbReference type="Proteomes" id="UP000237000">
    <property type="component" value="Unassembled WGS sequence"/>
</dbReference>
<dbReference type="EMBL" id="JXTC01000129">
    <property type="protein sequence ID" value="PON86630.1"/>
    <property type="molecule type" value="Genomic_DNA"/>
</dbReference>
<feature type="region of interest" description="Disordered" evidence="1">
    <location>
        <begin position="365"/>
        <end position="409"/>
    </location>
</feature>
<organism evidence="2 3">
    <name type="scientific">Trema orientale</name>
    <name type="common">Charcoal tree</name>
    <name type="synonym">Celtis orientalis</name>
    <dbReference type="NCBI Taxonomy" id="63057"/>
    <lineage>
        <taxon>Eukaryota</taxon>
        <taxon>Viridiplantae</taxon>
        <taxon>Streptophyta</taxon>
        <taxon>Embryophyta</taxon>
        <taxon>Tracheophyta</taxon>
        <taxon>Spermatophyta</taxon>
        <taxon>Magnoliopsida</taxon>
        <taxon>eudicotyledons</taxon>
        <taxon>Gunneridae</taxon>
        <taxon>Pentapetalae</taxon>
        <taxon>rosids</taxon>
        <taxon>fabids</taxon>
        <taxon>Rosales</taxon>
        <taxon>Cannabaceae</taxon>
        <taxon>Trema</taxon>
    </lineage>
</organism>
<evidence type="ECO:0000313" key="2">
    <source>
        <dbReference type="EMBL" id="PON86630.1"/>
    </source>
</evidence>
<sequence>MVIQISVRHVLINKVPQAFPLLIIVAAIDHATPSKRHEVPVLQVADNLNLVAKLRIPLKIRLYNPLNRNQTPIGQHPFVNQTKPASPYKILLRKVVSRLLKLLNLKPNRTRIRPHSRPRPGLLQIKPAFQTYPHSPAPPPPPPPPIVPKIQTQQTRHNKNSHPSPGQPENKGRPVRAPGTRVRIHRQPENTRNGAVTLRPELIHNTSSVQDGEVPTVSGVRGVTVKRSQLGLDLEAGGDAAVAVGEVGQVGAAGGVERGGVAEHADPVVGGLDAGADVGGDDELERVEAVGDGGVREREGVGGGERGELGSEVVEARGGGVEVGELELGGLLEVLGQGDAVEGEQGLAAGDFGVIDLGVVGPPRRRRRGLEVPARRRVPGDSGQVVQVHRAGGGAVRRRRSGQAGGERE</sequence>
<gene>
    <name evidence="2" type="ORF">TorRG33x02_175660</name>
</gene>
<name>A0A2P5EM38_TREOI</name>
<comment type="caution">
    <text evidence="2">The sequence shown here is derived from an EMBL/GenBank/DDBJ whole genome shotgun (WGS) entry which is preliminary data.</text>
</comment>
<keyword evidence="3" id="KW-1185">Reference proteome</keyword>
<evidence type="ECO:0000256" key="1">
    <source>
        <dbReference type="SAM" id="MobiDB-lite"/>
    </source>
</evidence>